<dbReference type="Proteomes" id="UP000202022">
    <property type="component" value="Segment"/>
</dbReference>
<gene>
    <name evidence="2" type="primary">67</name>
    <name evidence="2" type="ORF">HRTV4_67</name>
</gene>
<dbReference type="RefSeq" id="YP_008059556.1">
    <property type="nucleotide sequence ID" value="NC_021329.1"/>
</dbReference>
<keyword evidence="3" id="KW-1185">Reference proteome</keyword>
<reference evidence="2 3" key="1">
    <citation type="submission" date="2012-12" db="EMBL/GenBank/DDBJ databases">
        <authorList>
            <person name="Sencilo A."/>
            <person name="Jacobs-Sera D."/>
            <person name="Russell D.A."/>
            <person name="Ko C."/>
            <person name="Atanasova N."/>
            <person name="Osterlund E."/>
            <person name="Oksanen H.M."/>
            <person name="Bamford D.H."/>
            <person name="Hatfull G.F."/>
            <person name="Roine E."/>
            <person name="Hendrix R.W."/>
        </authorList>
    </citation>
    <scope>NUCLEOTIDE SEQUENCE [LARGE SCALE GENOMIC DNA]</scope>
</reference>
<sequence>MMLIRHTVKLFSVSLVAIGAFLGLITASLTVDWLLFGDAYALVSAIVWATLTGAVFGTRAVVNNVANGGD</sequence>
<keyword evidence="1" id="KW-1133">Transmembrane helix</keyword>
<feature type="transmembrane region" description="Helical" evidence="1">
    <location>
        <begin position="40"/>
        <end position="62"/>
    </location>
</feature>
<keyword evidence="1" id="KW-0472">Membrane</keyword>
<evidence type="ECO:0000313" key="3">
    <source>
        <dbReference type="Proteomes" id="UP000202022"/>
    </source>
</evidence>
<accession>R4T655</accession>
<dbReference type="GeneID" id="16194392"/>
<evidence type="ECO:0000256" key="1">
    <source>
        <dbReference type="SAM" id="Phobius"/>
    </source>
</evidence>
<proteinExistence type="predicted"/>
<name>R4T655_9CAUD</name>
<keyword evidence="1" id="KW-0812">Transmembrane</keyword>
<dbReference type="EMBL" id="KC292023">
    <property type="protein sequence ID" value="AGM11159.1"/>
    <property type="molecule type" value="Genomic_DNA"/>
</dbReference>
<evidence type="ECO:0000313" key="2">
    <source>
        <dbReference type="EMBL" id="AGM11159.1"/>
    </source>
</evidence>
<organism evidence="2 3">
    <name type="scientific">Halorubrum tailed virus 4</name>
    <dbReference type="NCBI Taxonomy" id="1273752"/>
    <lineage>
        <taxon>Viruses</taxon>
        <taxon>Duplodnaviria</taxon>
        <taxon>Heunggongvirae</taxon>
        <taxon>Uroviricota</taxon>
        <taxon>Caudoviricetes</taxon>
        <taxon>Kirjokansivirales</taxon>
        <taxon>Haloferuviridae</taxon>
        <taxon>Saldibavirus</taxon>
        <taxon>Saldibavirus natrii</taxon>
        <taxon>Saldibavirus HRTV4</taxon>
    </lineage>
</organism>
<dbReference type="KEGG" id="vg:16194392"/>
<protein>
    <submittedName>
        <fullName evidence="2">Uncharacterized protein</fullName>
    </submittedName>
</protein>